<name>A0ABR4JF65_9EURO</name>
<keyword evidence="2" id="KW-1185">Reference proteome</keyword>
<evidence type="ECO:0000313" key="2">
    <source>
        <dbReference type="Proteomes" id="UP001610444"/>
    </source>
</evidence>
<dbReference type="PROSITE" id="PS51257">
    <property type="entry name" value="PROKAR_LIPOPROTEIN"/>
    <property type="match status" value="1"/>
</dbReference>
<evidence type="ECO:0000313" key="1">
    <source>
        <dbReference type="EMBL" id="KAL2838595.1"/>
    </source>
</evidence>
<dbReference type="GeneID" id="98157147"/>
<reference evidence="1 2" key="1">
    <citation type="submission" date="2024-07" db="EMBL/GenBank/DDBJ databases">
        <title>Section-level genome sequencing and comparative genomics of Aspergillus sections Usti and Cavernicolus.</title>
        <authorList>
            <consortium name="Lawrence Berkeley National Laboratory"/>
            <person name="Nybo J.L."/>
            <person name="Vesth T.C."/>
            <person name="Theobald S."/>
            <person name="Frisvad J.C."/>
            <person name="Larsen T.O."/>
            <person name="Kjaerboelling I."/>
            <person name="Rothschild-Mancinelli K."/>
            <person name="Lyhne E.K."/>
            <person name="Kogle M.E."/>
            <person name="Barry K."/>
            <person name="Clum A."/>
            <person name="Na H."/>
            <person name="Ledsgaard L."/>
            <person name="Lin J."/>
            <person name="Lipzen A."/>
            <person name="Kuo A."/>
            <person name="Riley R."/>
            <person name="Mondo S."/>
            <person name="LaButti K."/>
            <person name="Haridas S."/>
            <person name="Pangalinan J."/>
            <person name="Salamov A.A."/>
            <person name="Simmons B.A."/>
            <person name="Magnuson J.K."/>
            <person name="Chen J."/>
            <person name="Drula E."/>
            <person name="Henrissat B."/>
            <person name="Wiebenga A."/>
            <person name="Lubbers R.J."/>
            <person name="Gomes A.C."/>
            <person name="Macurrencykelacurrency M.R."/>
            <person name="Stajich J."/>
            <person name="Grigoriev I.V."/>
            <person name="Mortensen U.H."/>
            <person name="De vries R.P."/>
            <person name="Baker S.E."/>
            <person name="Andersen M.R."/>
        </authorList>
    </citation>
    <scope>NUCLEOTIDE SEQUENCE [LARGE SCALE GENOMIC DNA]</scope>
    <source>
        <strain evidence="1 2">CBS 756.74</strain>
    </source>
</reference>
<comment type="caution">
    <text evidence="1">The sequence shown here is derived from an EMBL/GenBank/DDBJ whole genome shotgun (WGS) entry which is preliminary data.</text>
</comment>
<proteinExistence type="predicted"/>
<dbReference type="Proteomes" id="UP001610444">
    <property type="component" value="Unassembled WGS sequence"/>
</dbReference>
<sequence length="56" mass="6285">MRPHVVFCHVLTASCRVFYCRVFPEMATIICSHNASCLPLPLPSRSPSPSTKILLR</sequence>
<accession>A0ABR4JF65</accession>
<dbReference type="EMBL" id="JBFXLR010000083">
    <property type="protein sequence ID" value="KAL2838595.1"/>
    <property type="molecule type" value="Genomic_DNA"/>
</dbReference>
<protein>
    <recommendedName>
        <fullName evidence="3">Secreted protein</fullName>
    </recommendedName>
</protein>
<gene>
    <name evidence="1" type="ORF">BJX68DRAFT_248777</name>
</gene>
<evidence type="ECO:0008006" key="3">
    <source>
        <dbReference type="Google" id="ProtNLM"/>
    </source>
</evidence>
<organism evidence="1 2">
    <name type="scientific">Aspergillus pseudodeflectus</name>
    <dbReference type="NCBI Taxonomy" id="176178"/>
    <lineage>
        <taxon>Eukaryota</taxon>
        <taxon>Fungi</taxon>
        <taxon>Dikarya</taxon>
        <taxon>Ascomycota</taxon>
        <taxon>Pezizomycotina</taxon>
        <taxon>Eurotiomycetes</taxon>
        <taxon>Eurotiomycetidae</taxon>
        <taxon>Eurotiales</taxon>
        <taxon>Aspergillaceae</taxon>
        <taxon>Aspergillus</taxon>
        <taxon>Aspergillus subgen. Nidulantes</taxon>
    </lineage>
</organism>
<dbReference type="RefSeq" id="XP_070893107.1">
    <property type="nucleotide sequence ID" value="XM_071041983.1"/>
</dbReference>